<dbReference type="Gene3D" id="3.90.79.10">
    <property type="entry name" value="Nucleoside Triphosphate Pyrophosphohydrolase"/>
    <property type="match status" value="1"/>
</dbReference>
<gene>
    <name evidence="4" type="ORF">SAMN05660691_01573</name>
</gene>
<reference evidence="5" key="1">
    <citation type="submission" date="2016-10" db="EMBL/GenBank/DDBJ databases">
        <authorList>
            <person name="Varghese N."/>
            <person name="Submissions S."/>
        </authorList>
    </citation>
    <scope>NUCLEOTIDE SEQUENCE [LARGE SCALE GENOMIC DNA]</scope>
    <source>
        <strain evidence="5">DSM 17616</strain>
    </source>
</reference>
<dbReference type="InterPro" id="IPR020084">
    <property type="entry name" value="NUDIX_hydrolase_CS"/>
</dbReference>
<dbReference type="GO" id="GO:0016787">
    <property type="term" value="F:hydrolase activity"/>
    <property type="evidence" value="ECO:0007669"/>
    <property type="project" value="UniProtKB-KW"/>
</dbReference>
<evidence type="ECO:0000313" key="5">
    <source>
        <dbReference type="Proteomes" id="UP000199371"/>
    </source>
</evidence>
<accession>A0A1H6L7W3</accession>
<dbReference type="EMBL" id="FNXF01000004">
    <property type="protein sequence ID" value="SEH80581.1"/>
    <property type="molecule type" value="Genomic_DNA"/>
</dbReference>
<sequence length="151" mass="17087">MSRELLHLTVAAIVYFEHKFLLVEERDKLTGQRVLNQPAGHVEQDEDLLSAVKRELFEETGLALEPSAWLGISQLKAANGHRYVRLNIVFEPTSLPAQYQPQDSDILALHWYSATELLQTALPLRSRLVSDAISLYTEGVRLPLSLIQPTR</sequence>
<dbReference type="PANTHER" id="PTHR43046">
    <property type="entry name" value="GDP-MANNOSE MANNOSYL HYDROLASE"/>
    <property type="match status" value="1"/>
</dbReference>
<organism evidence="4 5">
    <name type="scientific">Rheinheimera pacifica</name>
    <dbReference type="NCBI Taxonomy" id="173990"/>
    <lineage>
        <taxon>Bacteria</taxon>
        <taxon>Pseudomonadati</taxon>
        <taxon>Pseudomonadota</taxon>
        <taxon>Gammaproteobacteria</taxon>
        <taxon>Chromatiales</taxon>
        <taxon>Chromatiaceae</taxon>
        <taxon>Rheinheimera</taxon>
    </lineage>
</organism>
<dbReference type="RefSeq" id="WP_092792028.1">
    <property type="nucleotide sequence ID" value="NZ_FNXF01000004.1"/>
</dbReference>
<dbReference type="OrthoDB" id="8594221at2"/>
<dbReference type="AlphaFoldDB" id="A0A1H6L7W3"/>
<dbReference type="STRING" id="173990.SAMN05660691_01573"/>
<evidence type="ECO:0000259" key="3">
    <source>
        <dbReference type="PROSITE" id="PS51462"/>
    </source>
</evidence>
<dbReference type="PROSITE" id="PS00893">
    <property type="entry name" value="NUDIX_BOX"/>
    <property type="match status" value="1"/>
</dbReference>
<dbReference type="SUPFAM" id="SSF55811">
    <property type="entry name" value="Nudix"/>
    <property type="match status" value="1"/>
</dbReference>
<dbReference type="InterPro" id="IPR015797">
    <property type="entry name" value="NUDIX_hydrolase-like_dom_sf"/>
</dbReference>
<dbReference type="Pfam" id="PF00293">
    <property type="entry name" value="NUDIX"/>
    <property type="match status" value="1"/>
</dbReference>
<evidence type="ECO:0000256" key="2">
    <source>
        <dbReference type="ARBA" id="ARBA00022801"/>
    </source>
</evidence>
<dbReference type="PROSITE" id="PS51462">
    <property type="entry name" value="NUDIX"/>
    <property type="match status" value="1"/>
</dbReference>
<comment type="cofactor">
    <cofactor evidence="1">
        <name>Mg(2+)</name>
        <dbReference type="ChEBI" id="CHEBI:18420"/>
    </cofactor>
</comment>
<proteinExistence type="predicted"/>
<dbReference type="Proteomes" id="UP000199371">
    <property type="component" value="Unassembled WGS sequence"/>
</dbReference>
<evidence type="ECO:0000256" key="1">
    <source>
        <dbReference type="ARBA" id="ARBA00001946"/>
    </source>
</evidence>
<evidence type="ECO:0000313" key="4">
    <source>
        <dbReference type="EMBL" id="SEH80581.1"/>
    </source>
</evidence>
<keyword evidence="5" id="KW-1185">Reference proteome</keyword>
<protein>
    <submittedName>
        <fullName evidence="4">Phosphatase NudJ</fullName>
    </submittedName>
</protein>
<dbReference type="PANTHER" id="PTHR43046:SF14">
    <property type="entry name" value="MUTT_NUDIX FAMILY PROTEIN"/>
    <property type="match status" value="1"/>
</dbReference>
<name>A0A1H6L7W3_9GAMM</name>
<dbReference type="InterPro" id="IPR000086">
    <property type="entry name" value="NUDIX_hydrolase_dom"/>
</dbReference>
<keyword evidence="2" id="KW-0378">Hydrolase</keyword>
<feature type="domain" description="Nudix hydrolase" evidence="3">
    <location>
        <begin position="5"/>
        <end position="137"/>
    </location>
</feature>